<evidence type="ECO:0000313" key="2">
    <source>
        <dbReference type="EMBL" id="EMA36871.1"/>
    </source>
</evidence>
<evidence type="ECO:0000313" key="3">
    <source>
        <dbReference type="Proteomes" id="UP000011566"/>
    </source>
</evidence>
<keyword evidence="1" id="KW-1133">Transmembrane helix</keyword>
<feature type="transmembrane region" description="Helical" evidence="1">
    <location>
        <begin position="211"/>
        <end position="230"/>
    </location>
</feature>
<evidence type="ECO:0000256" key="1">
    <source>
        <dbReference type="SAM" id="Phobius"/>
    </source>
</evidence>
<feature type="transmembrane region" description="Helical" evidence="1">
    <location>
        <begin position="339"/>
        <end position="360"/>
    </location>
</feature>
<sequence length="554" mass="59324">MSRNRQYLVVVLAVFAVALGMRTLTLHWSPYPATTDGFGYAALARDTLATDSIPLDQFRADNFAFANGLAMLSAVADMKPVKTAQLLVAVLGAGSCLTAVAIVRRLGAGLELPDRQVRYAAVLAGLGLAIEGLYLRRTGVADEEAIGILLVPLLAIAVHRAVRTRRAAWIATTIVLTVTFPLVHTFSTLIAALTILGVLTTQILRVPTTRIVTVGVALVGGFWGYFALYYDVAARFGLTVPYVGRVAAYPGLFVAWLIVLVIGILWLRSTSQRLQRTILIGAIGFGYTVLVANVFLPIFPGTVTTPLPILVLVLVFLVPAALASYGLPLAATDPRDGAVVVALLVAPIAEVFFALTASLTPEFFGTVMRAQTFVHLPLFVLASLTAAGGLHAHSRGRIPTPSRRSLRVALGVVLVVSAAVTAPLAFVDLDTLSYPSTTTPEEFDGTTFATNHVPGQWTTEHSLWKVGILYYPTQTQVSYTPIANWLNNGPQPRCPVLSAESWTTTGAHLFPSAPETISDARYHEWLSSHNLVYTTTGRNPLSLTIPTGRASSKC</sequence>
<dbReference type="PATRIC" id="fig|1132509.6.peg.3116"/>
<dbReference type="Proteomes" id="UP000011566">
    <property type="component" value="Unassembled WGS sequence"/>
</dbReference>
<dbReference type="EMBL" id="AOMB01000037">
    <property type="protein sequence ID" value="EMA36871.1"/>
    <property type="molecule type" value="Genomic_DNA"/>
</dbReference>
<reference evidence="2 3" key="1">
    <citation type="journal article" date="2014" name="PLoS Genet.">
        <title>Phylogenetically driven sequencing of extremely halophilic archaea reveals strategies for static and dynamic osmo-response.</title>
        <authorList>
            <person name="Becker E.A."/>
            <person name="Seitzer P.M."/>
            <person name="Tritt A."/>
            <person name="Larsen D."/>
            <person name="Krusor M."/>
            <person name="Yao A.I."/>
            <person name="Wu D."/>
            <person name="Madern D."/>
            <person name="Eisen J.A."/>
            <person name="Darling A.E."/>
            <person name="Facciotti M.T."/>
        </authorList>
    </citation>
    <scope>NUCLEOTIDE SEQUENCE [LARGE SCALE GENOMIC DNA]</scope>
    <source>
        <strain evidence="2 3">100A6</strain>
    </source>
</reference>
<feature type="transmembrane region" description="Helical" evidence="1">
    <location>
        <begin position="242"/>
        <end position="266"/>
    </location>
</feature>
<comment type="caution">
    <text evidence="2">The sequence shown here is derived from an EMBL/GenBank/DDBJ whole genome shotgun (WGS) entry which is preliminary data.</text>
</comment>
<keyword evidence="3" id="KW-1185">Reference proteome</keyword>
<dbReference type="AlphaFoldDB" id="M0LTU3"/>
<organism evidence="2 3">
    <name type="scientific">Halococcus hamelinensis 100A6</name>
    <dbReference type="NCBI Taxonomy" id="1132509"/>
    <lineage>
        <taxon>Archaea</taxon>
        <taxon>Methanobacteriati</taxon>
        <taxon>Methanobacteriota</taxon>
        <taxon>Stenosarchaea group</taxon>
        <taxon>Halobacteria</taxon>
        <taxon>Halobacteriales</taxon>
        <taxon>Halococcaceae</taxon>
        <taxon>Halococcus</taxon>
    </lineage>
</organism>
<dbReference type="OrthoDB" id="205566at2157"/>
<feature type="transmembrane region" description="Helical" evidence="1">
    <location>
        <begin position="278"/>
        <end position="299"/>
    </location>
</feature>
<proteinExistence type="predicted"/>
<feature type="transmembrane region" description="Helical" evidence="1">
    <location>
        <begin position="405"/>
        <end position="426"/>
    </location>
</feature>
<feature type="transmembrane region" description="Helical" evidence="1">
    <location>
        <begin position="146"/>
        <end position="162"/>
    </location>
</feature>
<keyword evidence="1" id="KW-0812">Transmembrane</keyword>
<protein>
    <submittedName>
        <fullName evidence="2">Sodium/phosphate symporter</fullName>
    </submittedName>
</protein>
<feature type="transmembrane region" description="Helical" evidence="1">
    <location>
        <begin position="168"/>
        <end position="199"/>
    </location>
</feature>
<feature type="transmembrane region" description="Helical" evidence="1">
    <location>
        <begin position="305"/>
        <end position="327"/>
    </location>
</feature>
<feature type="transmembrane region" description="Helical" evidence="1">
    <location>
        <begin position="6"/>
        <end position="24"/>
    </location>
</feature>
<feature type="transmembrane region" description="Helical" evidence="1">
    <location>
        <begin position="372"/>
        <end position="393"/>
    </location>
</feature>
<dbReference type="eggNOG" id="arCOG08157">
    <property type="taxonomic scope" value="Archaea"/>
</dbReference>
<keyword evidence="1" id="KW-0472">Membrane</keyword>
<name>M0LTU3_9EURY</name>
<gene>
    <name evidence="2" type="ORF">C447_13437</name>
</gene>
<feature type="transmembrane region" description="Helical" evidence="1">
    <location>
        <begin position="86"/>
        <end position="104"/>
    </location>
</feature>
<accession>M0LTU3</accession>